<dbReference type="InterPro" id="IPR001940">
    <property type="entry name" value="Peptidase_S1C"/>
</dbReference>
<dbReference type="InterPro" id="IPR001478">
    <property type="entry name" value="PDZ"/>
</dbReference>
<dbReference type="PRINTS" id="PR00834">
    <property type="entry name" value="PROTEASES2C"/>
</dbReference>
<evidence type="ECO:0000313" key="7">
    <source>
        <dbReference type="EMBL" id="OYD07945.1"/>
    </source>
</evidence>
<keyword evidence="3" id="KW-0378">Hydrolase</keyword>
<keyword evidence="8" id="KW-1185">Reference proteome</keyword>
<dbReference type="SUPFAM" id="SSF50156">
    <property type="entry name" value="PDZ domain-like"/>
    <property type="match status" value="1"/>
</dbReference>
<dbReference type="Pfam" id="PF13365">
    <property type="entry name" value="Trypsin_2"/>
    <property type="match status" value="1"/>
</dbReference>
<dbReference type="AlphaFoldDB" id="A0A235B8P0"/>
<keyword evidence="5" id="KW-1133">Transmembrane helix</keyword>
<dbReference type="Pfam" id="PF13180">
    <property type="entry name" value="PDZ_2"/>
    <property type="match status" value="1"/>
</dbReference>
<keyword evidence="4" id="KW-0720">Serine protease</keyword>
<name>A0A235B8P0_9BACL</name>
<dbReference type="GO" id="GO:0006508">
    <property type="term" value="P:proteolysis"/>
    <property type="evidence" value="ECO:0007669"/>
    <property type="project" value="UniProtKB-KW"/>
</dbReference>
<dbReference type="Gene3D" id="2.30.42.10">
    <property type="match status" value="1"/>
</dbReference>
<dbReference type="PANTHER" id="PTHR43343">
    <property type="entry name" value="PEPTIDASE S12"/>
    <property type="match status" value="1"/>
</dbReference>
<keyword evidence="2" id="KW-0645">Protease</keyword>
<reference evidence="7 8" key="1">
    <citation type="submission" date="2017-07" db="EMBL/GenBank/DDBJ databases">
        <title>The genome sequence of Paludifilum halophilum highlights mechanisms for microbial adaptation to high salt environemnts.</title>
        <authorList>
            <person name="Belbahri L."/>
        </authorList>
    </citation>
    <scope>NUCLEOTIDE SEQUENCE [LARGE SCALE GENOMIC DNA]</scope>
    <source>
        <strain evidence="7 8">DSM 102817</strain>
    </source>
</reference>
<evidence type="ECO:0000259" key="6">
    <source>
        <dbReference type="SMART" id="SM00228"/>
    </source>
</evidence>
<proteinExistence type="inferred from homology"/>
<evidence type="ECO:0000313" key="8">
    <source>
        <dbReference type="Proteomes" id="UP000215459"/>
    </source>
</evidence>
<protein>
    <submittedName>
        <fullName evidence="7">Peptidase S1</fullName>
    </submittedName>
</protein>
<dbReference type="PANTHER" id="PTHR43343:SF3">
    <property type="entry name" value="PROTEASE DO-LIKE 8, CHLOROPLASTIC"/>
    <property type="match status" value="1"/>
</dbReference>
<evidence type="ECO:0000256" key="2">
    <source>
        <dbReference type="ARBA" id="ARBA00022670"/>
    </source>
</evidence>
<dbReference type="InterPro" id="IPR043504">
    <property type="entry name" value="Peptidase_S1_PA_chymotrypsin"/>
</dbReference>
<feature type="transmembrane region" description="Helical" evidence="5">
    <location>
        <begin position="12"/>
        <end position="39"/>
    </location>
</feature>
<comment type="similarity">
    <text evidence="1">Belongs to the peptidase S1C family.</text>
</comment>
<evidence type="ECO:0000256" key="4">
    <source>
        <dbReference type="ARBA" id="ARBA00022825"/>
    </source>
</evidence>
<keyword evidence="5" id="KW-0472">Membrane</keyword>
<dbReference type="Gene3D" id="2.40.10.10">
    <property type="entry name" value="Trypsin-like serine proteases"/>
    <property type="match status" value="2"/>
</dbReference>
<sequence length="393" mass="41972">MGYYDHSDRIRRGVVIFITALVSAVIGGMVVLTVSPVLVRAGVLPEQFFLGKGPSLAEEKGAEKTVSVNVDNDITRAVEKVRPAVVGVINYTQNRDPFSQEPEQQGTGSGIIFRKEDGKALVVTNYHVIKGASKVGVVIPKKNNEGKPVEAEVLGGDEATDLAVLQMPDDKVDTVAEFGNSDKLKAGEPAIAIGNPLGLEFSQSVTTGVISSPQRNFRISDTMSMDVIQTDAAINPGNSGGALVNAAGQVIGINSLKIAQQGIEGLGFAIPANDAKPIINDLIRYGEVRRPYLGIGLEDLEAVPRQAWESELNLPDNVTKGSVVLEVVPGSGADKGGLEARDVIVALDDQKIRSSSELRSYLWKEKEIGESIKITLYRDGKKLTKTVELTEAD</sequence>
<dbReference type="GO" id="GO:0004252">
    <property type="term" value="F:serine-type endopeptidase activity"/>
    <property type="evidence" value="ECO:0007669"/>
    <property type="project" value="InterPro"/>
</dbReference>
<evidence type="ECO:0000256" key="1">
    <source>
        <dbReference type="ARBA" id="ARBA00010541"/>
    </source>
</evidence>
<dbReference type="InterPro" id="IPR051201">
    <property type="entry name" value="Chloro_Bact_Ser_Proteases"/>
</dbReference>
<organism evidence="7 8">
    <name type="scientific">Paludifilum halophilum</name>
    <dbReference type="NCBI Taxonomy" id="1642702"/>
    <lineage>
        <taxon>Bacteria</taxon>
        <taxon>Bacillati</taxon>
        <taxon>Bacillota</taxon>
        <taxon>Bacilli</taxon>
        <taxon>Bacillales</taxon>
        <taxon>Thermoactinomycetaceae</taxon>
        <taxon>Paludifilum</taxon>
    </lineage>
</organism>
<dbReference type="SUPFAM" id="SSF50494">
    <property type="entry name" value="Trypsin-like serine proteases"/>
    <property type="match status" value="1"/>
</dbReference>
<dbReference type="SMART" id="SM00228">
    <property type="entry name" value="PDZ"/>
    <property type="match status" value="1"/>
</dbReference>
<dbReference type="OrthoDB" id="9758917at2"/>
<dbReference type="Proteomes" id="UP000215459">
    <property type="component" value="Unassembled WGS sequence"/>
</dbReference>
<feature type="domain" description="PDZ" evidence="6">
    <location>
        <begin position="291"/>
        <end position="380"/>
    </location>
</feature>
<gene>
    <name evidence="7" type="ORF">CHM34_07425</name>
</gene>
<comment type="caution">
    <text evidence="7">The sequence shown here is derived from an EMBL/GenBank/DDBJ whole genome shotgun (WGS) entry which is preliminary data.</text>
</comment>
<evidence type="ECO:0000256" key="3">
    <source>
        <dbReference type="ARBA" id="ARBA00022801"/>
    </source>
</evidence>
<keyword evidence="5" id="KW-0812">Transmembrane</keyword>
<accession>A0A235B8P0</accession>
<evidence type="ECO:0000256" key="5">
    <source>
        <dbReference type="SAM" id="Phobius"/>
    </source>
</evidence>
<dbReference type="RefSeq" id="WP_094263982.1">
    <property type="nucleotide sequence ID" value="NZ_NOWF01000004.1"/>
</dbReference>
<dbReference type="InterPro" id="IPR009003">
    <property type="entry name" value="Peptidase_S1_PA"/>
</dbReference>
<dbReference type="EMBL" id="NOWF01000004">
    <property type="protein sequence ID" value="OYD07945.1"/>
    <property type="molecule type" value="Genomic_DNA"/>
</dbReference>
<dbReference type="InterPro" id="IPR036034">
    <property type="entry name" value="PDZ_sf"/>
</dbReference>